<dbReference type="InterPro" id="IPR050190">
    <property type="entry name" value="UPF0213_domain"/>
</dbReference>
<organism evidence="3 4">
    <name type="scientific">Fictibacillus barbaricus</name>
    <dbReference type="NCBI Taxonomy" id="182136"/>
    <lineage>
        <taxon>Bacteria</taxon>
        <taxon>Bacillati</taxon>
        <taxon>Bacillota</taxon>
        <taxon>Bacilli</taxon>
        <taxon>Bacillales</taxon>
        <taxon>Fictibacillaceae</taxon>
        <taxon>Fictibacillus</taxon>
    </lineage>
</organism>
<reference evidence="3 4" key="1">
    <citation type="submission" date="2021-01" db="EMBL/GenBank/DDBJ databases">
        <title>Genome Sequencing of Type Strains.</title>
        <authorList>
            <person name="Lemaire J.F."/>
            <person name="Inderbitzin P."/>
            <person name="Collins S.B."/>
            <person name="Wespe N."/>
            <person name="Knight-Connoni V."/>
        </authorList>
    </citation>
    <scope>NUCLEOTIDE SEQUENCE [LARGE SCALE GENOMIC DNA]</scope>
    <source>
        <strain evidence="3 4">DSM 14730</strain>
    </source>
</reference>
<feature type="domain" description="GIY-YIG" evidence="2">
    <location>
        <begin position="6"/>
        <end position="81"/>
    </location>
</feature>
<dbReference type="InterPro" id="IPR035901">
    <property type="entry name" value="GIY-YIG_endonuc_sf"/>
</dbReference>
<dbReference type="PANTHER" id="PTHR34477">
    <property type="entry name" value="UPF0213 PROTEIN YHBQ"/>
    <property type="match status" value="1"/>
</dbReference>
<dbReference type="PANTHER" id="PTHR34477:SF1">
    <property type="entry name" value="UPF0213 PROTEIN YHBQ"/>
    <property type="match status" value="1"/>
</dbReference>
<name>A0ABS2ZB05_9BACL</name>
<protein>
    <submittedName>
        <fullName evidence="3">GIY-YIG nuclease family protein</fullName>
    </submittedName>
</protein>
<dbReference type="Gene3D" id="3.40.1440.10">
    <property type="entry name" value="GIY-YIG endonuclease"/>
    <property type="match status" value="1"/>
</dbReference>
<evidence type="ECO:0000256" key="1">
    <source>
        <dbReference type="ARBA" id="ARBA00007435"/>
    </source>
</evidence>
<evidence type="ECO:0000313" key="4">
    <source>
        <dbReference type="Proteomes" id="UP001319060"/>
    </source>
</evidence>
<dbReference type="RefSeq" id="WP_188404541.1">
    <property type="nucleotide sequence ID" value="NZ_BMCE01000007.1"/>
</dbReference>
<dbReference type="InterPro" id="IPR000305">
    <property type="entry name" value="GIY-YIG_endonuc"/>
</dbReference>
<keyword evidence="4" id="KW-1185">Reference proteome</keyword>
<dbReference type="PROSITE" id="PS50164">
    <property type="entry name" value="GIY_YIG"/>
    <property type="match status" value="1"/>
</dbReference>
<evidence type="ECO:0000313" key="3">
    <source>
        <dbReference type="EMBL" id="MBN3543844.1"/>
    </source>
</evidence>
<dbReference type="CDD" id="cd10456">
    <property type="entry name" value="GIY-YIG_UPF0213"/>
    <property type="match status" value="1"/>
</dbReference>
<dbReference type="EMBL" id="JAFHKS010000035">
    <property type="protein sequence ID" value="MBN3543844.1"/>
    <property type="molecule type" value="Genomic_DNA"/>
</dbReference>
<dbReference type="Proteomes" id="UP001319060">
    <property type="component" value="Unassembled WGS sequence"/>
</dbReference>
<sequence>MVKNNVNHYIYILECGDGSYYTGYTNDLTQRLRKHEEGKGAKYTRGRGPLRLVFQESFSTKQEAMRMEFAVKKLNRSEKERIIKEGSVSYVAAKELRK</sequence>
<comment type="similarity">
    <text evidence="1">Belongs to the UPF0213 family.</text>
</comment>
<dbReference type="Pfam" id="PF01541">
    <property type="entry name" value="GIY-YIG"/>
    <property type="match status" value="1"/>
</dbReference>
<evidence type="ECO:0000259" key="2">
    <source>
        <dbReference type="PROSITE" id="PS50164"/>
    </source>
</evidence>
<accession>A0ABS2ZB05</accession>
<gene>
    <name evidence="3" type="ORF">JYA64_00805</name>
</gene>
<comment type="caution">
    <text evidence="3">The sequence shown here is derived from an EMBL/GenBank/DDBJ whole genome shotgun (WGS) entry which is preliminary data.</text>
</comment>
<dbReference type="SUPFAM" id="SSF82771">
    <property type="entry name" value="GIY-YIG endonuclease"/>
    <property type="match status" value="1"/>
</dbReference>
<proteinExistence type="inferred from homology"/>